<dbReference type="InterPro" id="IPR050452">
    <property type="entry name" value="Metacaspase"/>
</dbReference>
<sequence>MVVASRPVQVGFLKLCLDTSYCWQPAQEESLLIGINYKDGNEDHVLKDCYDFSEEGIVVLSDMTGPLANSTPDYENIMWQLEHNFVKEDETNTDYFFVCMSDLRSELHRFRTLMAKRRGGAPGGTPVEEDGQEEFIIPCDALKPDIVFSVEADKVVTDKVLKDLLVKRLGKGSQLIAFFDSCHSGTLLNLKHYRCNRSGDLISLVQDTARLQGMVQELNLGSTSTSAVKKANTMESSLGKGYYIPWKGKIYCHGFCSRLPIMEKPQVVCVSACKDRQNVLEYQQGTMIPAIVKLLRERRNPTYRELMRAARGSAEGVQGTRQRPHEGEEVPLASKLVVNIHRRCCTDEEKDWKQMLRLGCDPQLSSRMPLNTNARVRI</sequence>
<dbReference type="GO" id="GO:0005737">
    <property type="term" value="C:cytoplasm"/>
    <property type="evidence" value="ECO:0007669"/>
    <property type="project" value="TreeGrafter"/>
</dbReference>
<evidence type="ECO:0000313" key="3">
    <source>
        <dbReference type="Proteomes" id="UP000724874"/>
    </source>
</evidence>
<dbReference type="PANTHER" id="PTHR48104">
    <property type="entry name" value="METACASPASE-4"/>
    <property type="match status" value="1"/>
</dbReference>
<accession>A0A9P5TPC7</accession>
<dbReference type="AlphaFoldDB" id="A0A9P5TPC7"/>
<keyword evidence="3" id="KW-1185">Reference proteome</keyword>
<dbReference type="GO" id="GO:0004197">
    <property type="term" value="F:cysteine-type endopeptidase activity"/>
    <property type="evidence" value="ECO:0007669"/>
    <property type="project" value="TreeGrafter"/>
</dbReference>
<evidence type="ECO:0000256" key="1">
    <source>
        <dbReference type="ARBA" id="ARBA00009005"/>
    </source>
</evidence>
<reference evidence="2" key="1">
    <citation type="submission" date="2020-11" db="EMBL/GenBank/DDBJ databases">
        <authorList>
            <consortium name="DOE Joint Genome Institute"/>
            <person name="Ahrendt S."/>
            <person name="Riley R."/>
            <person name="Andreopoulos W."/>
            <person name="LaButti K."/>
            <person name="Pangilinan J."/>
            <person name="Ruiz-duenas F.J."/>
            <person name="Barrasa J.M."/>
            <person name="Sanchez-Garcia M."/>
            <person name="Camarero S."/>
            <person name="Miyauchi S."/>
            <person name="Serrano A."/>
            <person name="Linde D."/>
            <person name="Babiker R."/>
            <person name="Drula E."/>
            <person name="Ayuso-Fernandez I."/>
            <person name="Pacheco R."/>
            <person name="Padilla G."/>
            <person name="Ferreira P."/>
            <person name="Barriuso J."/>
            <person name="Kellner H."/>
            <person name="Castanera R."/>
            <person name="Alfaro M."/>
            <person name="Ramirez L."/>
            <person name="Pisabarro A.G."/>
            <person name="Kuo A."/>
            <person name="Tritt A."/>
            <person name="Lipzen A."/>
            <person name="He G."/>
            <person name="Yan M."/>
            <person name="Ng V."/>
            <person name="Cullen D."/>
            <person name="Martin F."/>
            <person name="Rosso M.-N."/>
            <person name="Henrissat B."/>
            <person name="Hibbett D."/>
            <person name="Martinez A.T."/>
            <person name="Grigoriev I.V."/>
        </authorList>
    </citation>
    <scope>NUCLEOTIDE SEQUENCE</scope>
    <source>
        <strain evidence="2">AH 44721</strain>
    </source>
</reference>
<organism evidence="2 3">
    <name type="scientific">Gymnopilus junonius</name>
    <name type="common">Spectacular rustgill mushroom</name>
    <name type="synonym">Gymnopilus spectabilis subsp. junonius</name>
    <dbReference type="NCBI Taxonomy" id="109634"/>
    <lineage>
        <taxon>Eukaryota</taxon>
        <taxon>Fungi</taxon>
        <taxon>Dikarya</taxon>
        <taxon>Basidiomycota</taxon>
        <taxon>Agaricomycotina</taxon>
        <taxon>Agaricomycetes</taxon>
        <taxon>Agaricomycetidae</taxon>
        <taxon>Agaricales</taxon>
        <taxon>Agaricineae</taxon>
        <taxon>Hymenogastraceae</taxon>
        <taxon>Gymnopilus</taxon>
    </lineage>
</organism>
<name>A0A9P5TPC7_GYMJU</name>
<dbReference type="GO" id="GO:0006508">
    <property type="term" value="P:proteolysis"/>
    <property type="evidence" value="ECO:0007669"/>
    <property type="project" value="TreeGrafter"/>
</dbReference>
<evidence type="ECO:0000313" key="2">
    <source>
        <dbReference type="EMBL" id="KAF8905202.1"/>
    </source>
</evidence>
<comment type="caution">
    <text evidence="2">The sequence shown here is derived from an EMBL/GenBank/DDBJ whole genome shotgun (WGS) entry which is preliminary data.</text>
</comment>
<dbReference type="Proteomes" id="UP000724874">
    <property type="component" value="Unassembled WGS sequence"/>
</dbReference>
<comment type="similarity">
    <text evidence="1">Belongs to the peptidase C14B family.</text>
</comment>
<dbReference type="OrthoDB" id="3223806at2759"/>
<proteinExistence type="inferred from homology"/>
<dbReference type="PANTHER" id="PTHR48104:SF30">
    <property type="entry name" value="METACASPASE-1"/>
    <property type="match status" value="1"/>
</dbReference>
<dbReference type="EMBL" id="JADNYJ010000023">
    <property type="protein sequence ID" value="KAF8905202.1"/>
    <property type="molecule type" value="Genomic_DNA"/>
</dbReference>
<protein>
    <submittedName>
        <fullName evidence="2">Uncharacterized protein</fullName>
    </submittedName>
</protein>
<dbReference type="Gene3D" id="3.40.50.1460">
    <property type="match status" value="1"/>
</dbReference>
<gene>
    <name evidence="2" type="ORF">CPB84DRAFT_1745531</name>
</gene>